<comment type="caution">
    <text evidence="1">The sequence shown here is derived from an EMBL/GenBank/DDBJ whole genome shotgun (WGS) entry which is preliminary data.</text>
</comment>
<dbReference type="AlphaFoldDB" id="A0A8H4PEV1"/>
<proteinExistence type="predicted"/>
<keyword evidence="2" id="KW-1185">Reference proteome</keyword>
<accession>A0A8H4PEV1</accession>
<dbReference type="EMBL" id="JAADJG010000008">
    <property type="protein sequence ID" value="KAF4457922.1"/>
    <property type="molecule type" value="Genomic_DNA"/>
</dbReference>
<evidence type="ECO:0000313" key="2">
    <source>
        <dbReference type="Proteomes" id="UP000605986"/>
    </source>
</evidence>
<reference evidence="1" key="1">
    <citation type="submission" date="2020-01" db="EMBL/GenBank/DDBJ databases">
        <title>Identification and distribution of gene clusters putatively required for synthesis of sphingolipid metabolism inhibitors in phylogenetically diverse species of the filamentous fungus Fusarium.</title>
        <authorList>
            <person name="Kim H.-S."/>
            <person name="Busman M."/>
            <person name="Brown D.W."/>
            <person name="Divon H."/>
            <person name="Uhlig S."/>
            <person name="Proctor R.H."/>
        </authorList>
    </citation>
    <scope>NUCLEOTIDE SEQUENCE</scope>
    <source>
        <strain evidence="1">NRRL 53441</strain>
    </source>
</reference>
<evidence type="ECO:0000313" key="1">
    <source>
        <dbReference type="EMBL" id="KAF4457922.1"/>
    </source>
</evidence>
<name>A0A8H4PEV1_9HYPO</name>
<organism evidence="1 2">
    <name type="scientific">Fusarium austroafricanum</name>
    <dbReference type="NCBI Taxonomy" id="2364996"/>
    <lineage>
        <taxon>Eukaryota</taxon>
        <taxon>Fungi</taxon>
        <taxon>Dikarya</taxon>
        <taxon>Ascomycota</taxon>
        <taxon>Pezizomycotina</taxon>
        <taxon>Sordariomycetes</taxon>
        <taxon>Hypocreomycetidae</taxon>
        <taxon>Hypocreales</taxon>
        <taxon>Nectriaceae</taxon>
        <taxon>Fusarium</taxon>
        <taxon>Fusarium concolor species complex</taxon>
    </lineage>
</organism>
<dbReference type="OrthoDB" id="5102373at2759"/>
<gene>
    <name evidence="1" type="ORF">F53441_275</name>
</gene>
<dbReference type="Proteomes" id="UP000605986">
    <property type="component" value="Unassembled WGS sequence"/>
</dbReference>
<protein>
    <submittedName>
        <fullName evidence="1">Uncharacterized protein</fullName>
    </submittedName>
</protein>
<sequence>MDAHVIPYMIVTPTGDYIKRKASGEFYLVAVASCVQQRLKELHGQDFLFELASEKDAFVDVLNPTEGEKRIYGVCTATQKTQSSVIRKAVIGVTSPGGRGLARYYRKVIYDQRILVPVEWASLIRDITTSPSQVRNRFLLSCLFLSLHLLDHLDSSEAFELLERKPDTWLKCLRQIERETTVRLVDNANAEMHKISLVRGMLDFAGHNTDVCEYQYDRARTVNDNLNIIAHIFDIERAGPVPNPFGAPEVLDLLLRSGLVEGNESSISELCEGLPVVLPIRSPPRLREAFPANLINKLGLGK</sequence>